<feature type="domain" description="Serine hydrolase" evidence="3">
    <location>
        <begin position="3"/>
        <end position="210"/>
    </location>
</feature>
<dbReference type="SUPFAM" id="SSF53474">
    <property type="entry name" value="alpha/beta-Hydrolases"/>
    <property type="match status" value="1"/>
</dbReference>
<organism evidence="4 5">
    <name type="scientific">Cercophora scortea</name>
    <dbReference type="NCBI Taxonomy" id="314031"/>
    <lineage>
        <taxon>Eukaryota</taxon>
        <taxon>Fungi</taxon>
        <taxon>Dikarya</taxon>
        <taxon>Ascomycota</taxon>
        <taxon>Pezizomycotina</taxon>
        <taxon>Sordariomycetes</taxon>
        <taxon>Sordariomycetidae</taxon>
        <taxon>Sordariales</taxon>
        <taxon>Lasiosphaeriaceae</taxon>
        <taxon>Cercophora</taxon>
    </lineage>
</organism>
<evidence type="ECO:0000313" key="5">
    <source>
        <dbReference type="Proteomes" id="UP001286456"/>
    </source>
</evidence>
<dbReference type="InterPro" id="IPR050593">
    <property type="entry name" value="LovG"/>
</dbReference>
<dbReference type="GO" id="GO:0005737">
    <property type="term" value="C:cytoplasm"/>
    <property type="evidence" value="ECO:0007669"/>
    <property type="project" value="TreeGrafter"/>
</dbReference>
<comment type="caution">
    <text evidence="4">The sequence shown here is derived from an EMBL/GenBank/DDBJ whole genome shotgun (WGS) entry which is preliminary data.</text>
</comment>
<keyword evidence="2 4" id="KW-0378">Hydrolase</keyword>
<gene>
    <name evidence="4" type="ORF">B0T19DRAFT_397619</name>
</gene>
<sequence>MRPKLLFLHGGGTNAEIFRIQSGKLATLLNPHFTLVFADGFHESPPGPGVLPFFDGAGPFRQWMYDYPVMPEVVDWPELDRMAAILETQGPFVGIVGFSQGAKAGMLLLRHLERATGGHSEVEFFVSVCGTVPFRGPGTGEAEHEERKAMYEQSRALGKLKTESLHFIGESDPYRAESELLLEEFCDPMSRRVVRFKGAHHMPSEDAVNKQLARMILQSYEGV</sequence>
<evidence type="ECO:0000256" key="1">
    <source>
        <dbReference type="ARBA" id="ARBA00005863"/>
    </source>
</evidence>
<evidence type="ECO:0000313" key="4">
    <source>
        <dbReference type="EMBL" id="KAK3331794.1"/>
    </source>
</evidence>
<dbReference type="AlphaFoldDB" id="A0AAE0IV36"/>
<protein>
    <submittedName>
        <fullName evidence="4">Serine hydrolase FSH</fullName>
    </submittedName>
</protein>
<dbReference type="PANTHER" id="PTHR48070:SF3">
    <property type="entry name" value="ESTERASE DBAE-RELATED"/>
    <property type="match status" value="1"/>
</dbReference>
<dbReference type="Gene3D" id="3.40.50.1820">
    <property type="entry name" value="alpha/beta hydrolase"/>
    <property type="match status" value="1"/>
</dbReference>
<reference evidence="4" key="2">
    <citation type="submission" date="2023-06" db="EMBL/GenBank/DDBJ databases">
        <authorList>
            <consortium name="Lawrence Berkeley National Laboratory"/>
            <person name="Haridas S."/>
            <person name="Hensen N."/>
            <person name="Bonometti L."/>
            <person name="Westerberg I."/>
            <person name="Brannstrom I.O."/>
            <person name="Guillou S."/>
            <person name="Cros-Aarteil S."/>
            <person name="Calhoun S."/>
            <person name="Kuo A."/>
            <person name="Mondo S."/>
            <person name="Pangilinan J."/>
            <person name="Riley R."/>
            <person name="Labutti K."/>
            <person name="Andreopoulos B."/>
            <person name="Lipzen A."/>
            <person name="Chen C."/>
            <person name="Yanf M."/>
            <person name="Daum C."/>
            <person name="Ng V."/>
            <person name="Clum A."/>
            <person name="Steindorff A."/>
            <person name="Ohm R."/>
            <person name="Martin F."/>
            <person name="Silar P."/>
            <person name="Natvig D."/>
            <person name="Lalanne C."/>
            <person name="Gautier V."/>
            <person name="Ament-Velasquez S.L."/>
            <person name="Kruys A."/>
            <person name="Hutchinson M.I."/>
            <person name="Powell A.J."/>
            <person name="Barry K."/>
            <person name="Miller A.N."/>
            <person name="Grigoriev I.V."/>
            <person name="Debuchy R."/>
            <person name="Gladieux P."/>
            <person name="Thoren M.H."/>
            <person name="Johannesson H."/>
        </authorList>
    </citation>
    <scope>NUCLEOTIDE SEQUENCE</scope>
    <source>
        <strain evidence="4">SMH4131-1</strain>
    </source>
</reference>
<reference evidence="4" key="1">
    <citation type="journal article" date="2023" name="Mol. Phylogenet. Evol.">
        <title>Genome-scale phylogeny and comparative genomics of the fungal order Sordariales.</title>
        <authorList>
            <person name="Hensen N."/>
            <person name="Bonometti L."/>
            <person name="Westerberg I."/>
            <person name="Brannstrom I.O."/>
            <person name="Guillou S."/>
            <person name="Cros-Aarteil S."/>
            <person name="Calhoun S."/>
            <person name="Haridas S."/>
            <person name="Kuo A."/>
            <person name="Mondo S."/>
            <person name="Pangilinan J."/>
            <person name="Riley R."/>
            <person name="LaButti K."/>
            <person name="Andreopoulos B."/>
            <person name="Lipzen A."/>
            <person name="Chen C."/>
            <person name="Yan M."/>
            <person name="Daum C."/>
            <person name="Ng V."/>
            <person name="Clum A."/>
            <person name="Steindorff A."/>
            <person name="Ohm R.A."/>
            <person name="Martin F."/>
            <person name="Silar P."/>
            <person name="Natvig D.O."/>
            <person name="Lalanne C."/>
            <person name="Gautier V."/>
            <person name="Ament-Velasquez S.L."/>
            <person name="Kruys A."/>
            <person name="Hutchinson M.I."/>
            <person name="Powell A.J."/>
            <person name="Barry K."/>
            <person name="Miller A.N."/>
            <person name="Grigoriev I.V."/>
            <person name="Debuchy R."/>
            <person name="Gladieux P."/>
            <person name="Hiltunen Thoren M."/>
            <person name="Johannesson H."/>
        </authorList>
    </citation>
    <scope>NUCLEOTIDE SEQUENCE</scope>
    <source>
        <strain evidence="4">SMH4131-1</strain>
    </source>
</reference>
<evidence type="ECO:0000256" key="2">
    <source>
        <dbReference type="ARBA" id="ARBA00022801"/>
    </source>
</evidence>
<dbReference type="EMBL" id="JAUEPO010000002">
    <property type="protein sequence ID" value="KAK3331794.1"/>
    <property type="molecule type" value="Genomic_DNA"/>
</dbReference>
<keyword evidence="5" id="KW-1185">Reference proteome</keyword>
<dbReference type="GO" id="GO:0044550">
    <property type="term" value="P:secondary metabolite biosynthetic process"/>
    <property type="evidence" value="ECO:0007669"/>
    <property type="project" value="TreeGrafter"/>
</dbReference>
<dbReference type="Pfam" id="PF03959">
    <property type="entry name" value="FSH1"/>
    <property type="match status" value="1"/>
</dbReference>
<proteinExistence type="inferred from homology"/>
<dbReference type="PANTHER" id="PTHR48070">
    <property type="entry name" value="ESTERASE OVCA2"/>
    <property type="match status" value="1"/>
</dbReference>
<dbReference type="InterPro" id="IPR005645">
    <property type="entry name" value="FSH-like_dom"/>
</dbReference>
<accession>A0AAE0IV36</accession>
<dbReference type="GO" id="GO:0016787">
    <property type="term" value="F:hydrolase activity"/>
    <property type="evidence" value="ECO:0007669"/>
    <property type="project" value="UniProtKB-KW"/>
</dbReference>
<name>A0AAE0IV36_9PEZI</name>
<dbReference type="Proteomes" id="UP001286456">
    <property type="component" value="Unassembled WGS sequence"/>
</dbReference>
<dbReference type="InterPro" id="IPR029058">
    <property type="entry name" value="AB_hydrolase_fold"/>
</dbReference>
<evidence type="ECO:0000259" key="3">
    <source>
        <dbReference type="Pfam" id="PF03959"/>
    </source>
</evidence>
<comment type="similarity">
    <text evidence="1">Belongs to the LovG family.</text>
</comment>
<dbReference type="GO" id="GO:0005634">
    <property type="term" value="C:nucleus"/>
    <property type="evidence" value="ECO:0007669"/>
    <property type="project" value="TreeGrafter"/>
</dbReference>